<evidence type="ECO:0000313" key="8">
    <source>
        <dbReference type="EMBL" id="OTP11870.1"/>
    </source>
</evidence>
<keyword evidence="9" id="KW-1185">Reference proteome</keyword>
<dbReference type="GO" id="GO:0005524">
    <property type="term" value="F:ATP binding"/>
    <property type="evidence" value="ECO:0007669"/>
    <property type="project" value="UniProtKB-KW"/>
</dbReference>
<comment type="caution">
    <text evidence="8">The sequence shown here is derived from an EMBL/GenBank/DDBJ whole genome shotgun (WGS) entry which is preliminary data.</text>
</comment>
<sequence>MINFPNSHKSQPNSWLLQQEKLRPNEPAFYWLEECFTFRELAHIVQSYAAYYLQQLPKNTKRVAIYSENSKDCYLTILALWELGIEVQLINTRLAKVEVQNQLQDAQTSIVVSTQETPEFEDLVTIDFPDPQQLQRIEPCQWLDLGYDESMIASIMYTSGTTGKPKGVPQTYVNHHASSLATAKSLKILPNESWVCCVPLYHISGLAIIVRSLVLGISVRLYSKFSPEEISDLLLSRQGTYISLVTKMLKKLIPFIPKEGYPSSLKMILLGGGPCEEILIENCRQKQVPLMFSYGMTETCSQITALSPSKIETKKGSSGQALMGVSLKINKEDSTDQSGEILVKGPSIIRGYLNQVASDAWTEDGWFRTGDWGYLDHENDLYIVSRMSERIISGGETIYPGEIEAAFLSSEKVEEAVVVGRVDEEWGQTPILFLKLKQMITQEEMMGILKTIARYKHPTEIYQVSEIPKTATGKPLKRVLMTEERVKYIEHQIK</sequence>
<dbReference type="GO" id="GO:0006631">
    <property type="term" value="P:fatty acid metabolic process"/>
    <property type="evidence" value="ECO:0007669"/>
    <property type="project" value="TreeGrafter"/>
</dbReference>
<comment type="catalytic activity">
    <reaction evidence="5">
        <text>2-succinylbenzoate + ATP + CoA = 2-succinylbenzoyl-CoA + AMP + diphosphate</text>
        <dbReference type="Rhea" id="RHEA:17009"/>
        <dbReference type="ChEBI" id="CHEBI:18325"/>
        <dbReference type="ChEBI" id="CHEBI:30616"/>
        <dbReference type="ChEBI" id="CHEBI:33019"/>
        <dbReference type="ChEBI" id="CHEBI:57287"/>
        <dbReference type="ChEBI" id="CHEBI:57364"/>
        <dbReference type="ChEBI" id="CHEBI:456215"/>
        <dbReference type="EC" id="6.2.1.26"/>
    </reaction>
</comment>
<evidence type="ECO:0000256" key="2">
    <source>
        <dbReference type="ARBA" id="ARBA00022598"/>
    </source>
</evidence>
<dbReference type="AlphaFoldDB" id="A0A2C9XNW5"/>
<keyword evidence="4 5" id="KW-0067">ATP-binding</keyword>
<comment type="pathway">
    <text evidence="5">Quinol/quinone metabolism; menaquinone biosynthesis.</text>
</comment>
<dbReference type="HAMAP" id="MF_00731">
    <property type="entry name" value="MenE"/>
    <property type="match status" value="1"/>
</dbReference>
<evidence type="ECO:0000256" key="5">
    <source>
        <dbReference type="HAMAP-Rule" id="MF_00731"/>
    </source>
</evidence>
<feature type="domain" description="AMP-dependent synthetase/ligase" evidence="6">
    <location>
        <begin position="19"/>
        <end position="353"/>
    </location>
</feature>
<keyword evidence="2 5" id="KW-0436">Ligase</keyword>
<dbReference type="RefSeq" id="WP_086283104.1">
    <property type="nucleotide sequence ID" value="NZ_NGMO01000001.1"/>
</dbReference>
<dbReference type="InterPro" id="IPR025110">
    <property type="entry name" value="AMP-bd_C"/>
</dbReference>
<dbReference type="GO" id="GO:0031956">
    <property type="term" value="F:medium-chain fatty acid-CoA ligase activity"/>
    <property type="evidence" value="ECO:0007669"/>
    <property type="project" value="TreeGrafter"/>
</dbReference>
<dbReference type="InterPro" id="IPR042099">
    <property type="entry name" value="ANL_N_sf"/>
</dbReference>
<dbReference type="GO" id="GO:0009234">
    <property type="term" value="P:menaquinone biosynthetic process"/>
    <property type="evidence" value="ECO:0007669"/>
    <property type="project" value="UniProtKB-UniRule"/>
</dbReference>
<keyword evidence="3 5" id="KW-0547">Nucleotide-binding</keyword>
<gene>
    <name evidence="5" type="primary">menE</name>
    <name evidence="8" type="ORF">A5844_000084</name>
</gene>
<protein>
    <recommendedName>
        <fullName evidence="5">2-succinylbenzoate--CoA ligase</fullName>
        <ecNumber evidence="5">6.2.1.26</ecNumber>
    </recommendedName>
    <alternativeName>
        <fullName evidence="5">o-succinylbenzoyl-CoA synthetase</fullName>
        <shortName evidence="5">OSB-CoA synthetase</shortName>
    </alternativeName>
</protein>
<dbReference type="Gene3D" id="3.40.50.12780">
    <property type="entry name" value="N-terminal domain of ligase-like"/>
    <property type="match status" value="1"/>
</dbReference>
<reference evidence="8 9" key="1">
    <citation type="submission" date="2017-05" db="EMBL/GenBank/DDBJ databases">
        <title>The Genome Sequence of Enterococcus sp. 10A9_DIV0425.</title>
        <authorList>
            <consortium name="The Broad Institute Genomics Platform"/>
            <consortium name="The Broad Institute Genomic Center for Infectious Diseases"/>
            <person name="Earl A."/>
            <person name="Manson A."/>
            <person name="Schwartman J."/>
            <person name="Gilmore M."/>
            <person name="Abouelleil A."/>
            <person name="Cao P."/>
            <person name="Chapman S."/>
            <person name="Cusick C."/>
            <person name="Shea T."/>
            <person name="Young S."/>
            <person name="Neafsey D."/>
            <person name="Nusbaum C."/>
            <person name="Birren B."/>
        </authorList>
    </citation>
    <scope>NUCLEOTIDE SEQUENCE [LARGE SCALE GENOMIC DNA]</scope>
    <source>
        <strain evidence="8 9">10A9_DIV0425</strain>
    </source>
</reference>
<dbReference type="Proteomes" id="UP000194933">
    <property type="component" value="Unassembled WGS sequence"/>
</dbReference>
<dbReference type="PROSITE" id="PS00455">
    <property type="entry name" value="AMP_BINDING"/>
    <property type="match status" value="1"/>
</dbReference>
<dbReference type="Gene3D" id="3.30.300.30">
    <property type="match status" value="1"/>
</dbReference>
<comment type="function">
    <text evidence="5">Converts 2-succinylbenzoate (OSB) to 2-succinylbenzoyl-CoA (OSB-CoA).</text>
</comment>
<evidence type="ECO:0000256" key="1">
    <source>
        <dbReference type="ARBA" id="ARBA00022428"/>
    </source>
</evidence>
<dbReference type="SUPFAM" id="SSF56801">
    <property type="entry name" value="Acetyl-CoA synthetase-like"/>
    <property type="match status" value="1"/>
</dbReference>
<dbReference type="InterPro" id="IPR000873">
    <property type="entry name" value="AMP-dep_synth/lig_dom"/>
</dbReference>
<dbReference type="UniPathway" id="UPA01057">
    <property type="reaction ID" value="UER00166"/>
</dbReference>
<name>A0A2C9XNW5_9ENTE</name>
<evidence type="ECO:0000256" key="4">
    <source>
        <dbReference type="ARBA" id="ARBA00022840"/>
    </source>
</evidence>
<evidence type="ECO:0000313" key="9">
    <source>
        <dbReference type="Proteomes" id="UP000194933"/>
    </source>
</evidence>
<evidence type="ECO:0000259" key="6">
    <source>
        <dbReference type="Pfam" id="PF00501"/>
    </source>
</evidence>
<dbReference type="InterPro" id="IPR045851">
    <property type="entry name" value="AMP-bd_C_sf"/>
</dbReference>
<dbReference type="Pfam" id="PF13193">
    <property type="entry name" value="AMP-binding_C"/>
    <property type="match status" value="1"/>
</dbReference>
<dbReference type="GO" id="GO:0008756">
    <property type="term" value="F:o-succinylbenzoate-CoA ligase activity"/>
    <property type="evidence" value="ECO:0007669"/>
    <property type="project" value="UniProtKB-UniRule"/>
</dbReference>
<dbReference type="InterPro" id="IPR010192">
    <property type="entry name" value="MenE"/>
</dbReference>
<dbReference type="Pfam" id="PF00501">
    <property type="entry name" value="AMP-binding"/>
    <property type="match status" value="1"/>
</dbReference>
<dbReference type="EC" id="6.2.1.26" evidence="5"/>
<keyword evidence="1 5" id="KW-0474">Menaquinone biosynthesis</keyword>
<dbReference type="NCBIfam" id="TIGR01923">
    <property type="entry name" value="menE"/>
    <property type="match status" value="1"/>
</dbReference>
<proteinExistence type="inferred from homology"/>
<dbReference type="InterPro" id="IPR020845">
    <property type="entry name" value="AMP-binding_CS"/>
</dbReference>
<dbReference type="PANTHER" id="PTHR43201">
    <property type="entry name" value="ACYL-COA SYNTHETASE"/>
    <property type="match status" value="1"/>
</dbReference>
<evidence type="ECO:0000256" key="3">
    <source>
        <dbReference type="ARBA" id="ARBA00022741"/>
    </source>
</evidence>
<dbReference type="UniPathway" id="UPA00079"/>
<feature type="domain" description="AMP-binding enzyme C-terminal" evidence="7">
    <location>
        <begin position="402"/>
        <end position="474"/>
    </location>
</feature>
<organism evidence="8 9">
    <name type="scientific">Candidatus Enterococcus wittei</name>
    <dbReference type="NCBI Taxonomy" id="1987383"/>
    <lineage>
        <taxon>Bacteria</taxon>
        <taxon>Bacillati</taxon>
        <taxon>Bacillota</taxon>
        <taxon>Bacilli</taxon>
        <taxon>Lactobacillales</taxon>
        <taxon>Enterococcaceae</taxon>
        <taxon>Enterococcus</taxon>
    </lineage>
</organism>
<dbReference type="STRING" id="1987383.A5844_000084"/>
<dbReference type="PANTHER" id="PTHR43201:SF5">
    <property type="entry name" value="MEDIUM-CHAIN ACYL-COA LIGASE ACSF2, MITOCHONDRIAL"/>
    <property type="match status" value="1"/>
</dbReference>
<dbReference type="EMBL" id="NGMO01000001">
    <property type="protein sequence ID" value="OTP11870.1"/>
    <property type="molecule type" value="Genomic_DNA"/>
</dbReference>
<evidence type="ECO:0000259" key="7">
    <source>
        <dbReference type="Pfam" id="PF13193"/>
    </source>
</evidence>
<comment type="pathway">
    <text evidence="5">Quinol/quinone metabolism; 1,4-dihydroxy-2-naphthoate biosynthesis; 1,4-dihydroxy-2-naphthoate from chorismate: step 5/7.</text>
</comment>
<comment type="similarity">
    <text evidence="5">Belongs to the ATP-dependent AMP-binding enzyme family. MenE subfamily.</text>
</comment>
<accession>A0A2C9XNW5</accession>